<evidence type="ECO:0008006" key="4">
    <source>
        <dbReference type="Google" id="ProtNLM"/>
    </source>
</evidence>
<name>A0A7J8GQZ5_MOLMO</name>
<evidence type="ECO:0000313" key="3">
    <source>
        <dbReference type="Proteomes" id="UP000550707"/>
    </source>
</evidence>
<dbReference type="EMBL" id="JACASF010000008">
    <property type="protein sequence ID" value="KAF6462221.1"/>
    <property type="molecule type" value="Genomic_DNA"/>
</dbReference>
<keyword evidence="3" id="KW-1185">Reference proteome</keyword>
<sequence>MGPMELSRLMELLSMLIWMMETWLFTFAETQKTVDLRYVYFMIRIFNNFFSNLTEPNQCGSVVEHRPRQQEVTGSIPGQGTCPGCGPEPQWGACRRRPIDILSHQCFYLSLPLTSSLSKINKEKNFKNNLQNLSFKF</sequence>
<keyword evidence="1" id="KW-0732">Signal</keyword>
<comment type="caution">
    <text evidence="2">The sequence shown here is derived from an EMBL/GenBank/DDBJ whole genome shotgun (WGS) entry which is preliminary data.</text>
</comment>
<gene>
    <name evidence="2" type="ORF">HJG59_011269</name>
</gene>
<feature type="chain" id="PRO_5029788594" description="Secreted protein" evidence="1">
    <location>
        <begin position="31"/>
        <end position="137"/>
    </location>
</feature>
<accession>A0A7J8GQZ5</accession>
<evidence type="ECO:0000256" key="1">
    <source>
        <dbReference type="SAM" id="SignalP"/>
    </source>
</evidence>
<proteinExistence type="predicted"/>
<dbReference type="Proteomes" id="UP000550707">
    <property type="component" value="Unassembled WGS sequence"/>
</dbReference>
<evidence type="ECO:0000313" key="2">
    <source>
        <dbReference type="EMBL" id="KAF6462221.1"/>
    </source>
</evidence>
<dbReference type="InParanoid" id="A0A7J8GQZ5"/>
<dbReference type="AlphaFoldDB" id="A0A7J8GQZ5"/>
<protein>
    <recommendedName>
        <fullName evidence="4">Secreted protein</fullName>
    </recommendedName>
</protein>
<organism evidence="2 3">
    <name type="scientific">Molossus molossus</name>
    <name type="common">Pallas' mastiff bat</name>
    <name type="synonym">Vespertilio molossus</name>
    <dbReference type="NCBI Taxonomy" id="27622"/>
    <lineage>
        <taxon>Eukaryota</taxon>
        <taxon>Metazoa</taxon>
        <taxon>Chordata</taxon>
        <taxon>Craniata</taxon>
        <taxon>Vertebrata</taxon>
        <taxon>Euteleostomi</taxon>
        <taxon>Mammalia</taxon>
        <taxon>Eutheria</taxon>
        <taxon>Laurasiatheria</taxon>
        <taxon>Chiroptera</taxon>
        <taxon>Yangochiroptera</taxon>
        <taxon>Molossidae</taxon>
        <taxon>Molossus</taxon>
    </lineage>
</organism>
<feature type="signal peptide" evidence="1">
    <location>
        <begin position="1"/>
        <end position="30"/>
    </location>
</feature>
<reference evidence="2 3" key="1">
    <citation type="journal article" date="2020" name="Nature">
        <title>Six reference-quality genomes reveal evolution of bat adaptations.</title>
        <authorList>
            <person name="Jebb D."/>
            <person name="Huang Z."/>
            <person name="Pippel M."/>
            <person name="Hughes G.M."/>
            <person name="Lavrichenko K."/>
            <person name="Devanna P."/>
            <person name="Winkler S."/>
            <person name="Jermiin L.S."/>
            <person name="Skirmuntt E.C."/>
            <person name="Katzourakis A."/>
            <person name="Burkitt-Gray L."/>
            <person name="Ray D.A."/>
            <person name="Sullivan K.A.M."/>
            <person name="Roscito J.G."/>
            <person name="Kirilenko B.M."/>
            <person name="Davalos L.M."/>
            <person name="Corthals A.P."/>
            <person name="Power M.L."/>
            <person name="Jones G."/>
            <person name="Ransome R.D."/>
            <person name="Dechmann D.K.N."/>
            <person name="Locatelli A.G."/>
            <person name="Puechmaille S.J."/>
            <person name="Fedrigo O."/>
            <person name="Jarvis E.D."/>
            <person name="Hiller M."/>
            <person name="Vernes S.C."/>
            <person name="Myers E.W."/>
            <person name="Teeling E.C."/>
        </authorList>
    </citation>
    <scope>NUCLEOTIDE SEQUENCE [LARGE SCALE GENOMIC DNA]</scope>
    <source>
        <strain evidence="2">MMolMol1</strain>
        <tissue evidence="2">Muscle</tissue>
    </source>
</reference>